<dbReference type="PANTHER" id="PTHR24045">
    <property type="match status" value="1"/>
</dbReference>
<feature type="region of interest" description="Disordered" evidence="3">
    <location>
        <begin position="142"/>
        <end position="166"/>
    </location>
</feature>
<evidence type="ECO:0000259" key="5">
    <source>
        <dbReference type="Pfam" id="PF11380"/>
    </source>
</evidence>
<feature type="domain" description="Stealth protein CR2 conserved region 2" evidence="5">
    <location>
        <begin position="215"/>
        <end position="293"/>
    </location>
</feature>
<dbReference type="AlphaFoldDB" id="A0A9P3GME6"/>
<evidence type="ECO:0000313" key="9">
    <source>
        <dbReference type="Proteomes" id="UP000703269"/>
    </source>
</evidence>
<dbReference type="InterPro" id="IPR031357">
    <property type="entry name" value="Stealth_CR3"/>
</dbReference>
<evidence type="ECO:0000256" key="4">
    <source>
        <dbReference type="SAM" id="Phobius"/>
    </source>
</evidence>
<dbReference type="Pfam" id="PF17101">
    <property type="entry name" value="Stealth_CR1"/>
    <property type="match status" value="1"/>
</dbReference>
<comment type="caution">
    <text evidence="8">The sequence shown here is derived from an EMBL/GenBank/DDBJ whole genome shotgun (WGS) entry which is preliminary data.</text>
</comment>
<feature type="transmembrane region" description="Helical" evidence="4">
    <location>
        <begin position="35"/>
        <end position="53"/>
    </location>
</feature>
<evidence type="ECO:0000259" key="7">
    <source>
        <dbReference type="Pfam" id="PF17102"/>
    </source>
</evidence>
<proteinExistence type="inferred from homology"/>
<sequence length="692" mass="78145">MKYNDYIPLATSAAAASGSRVQLPVRLRQPAHRRWAILGSGVVLVLVGLYFVFADSVDSVDLDDSDDLFVEDPEYQAAYLPFQPPPPQPPSALLTPTQQLPDGCRDAYFSTGALCYDPDIPTFDVVWTWVNGSDQLLQAAKEEAESRYAPDDPYRPKTSSAQARQYRDNDELRHSMRSVLANWRNHAGRFHLITSDFAVPDSLTNASVPDDWRLGQVPQWLDMENRAWRDENVDLNIIHHAQIFRPYVGNNFNSYAIESQFGNLPNVSEYLVYLNDDFYMSNPLTPRTFHTSAYGLVLRMDLGIMVSPEKPSPDEPHGEWRSMGESNVLLSDRFGARHRPYVLHEAKAVSMSIIRELSAMWAPHLARAATHPFRETVSGAGDVSMLFLMAHFLVERWREALLWAWAVARHGGLDDGWGADAAALAWAELGGAPGARELTVRAGLRETLEPDRVHAYLRESGHRQADKTFYVSSALDGYPYMYLSEAEHGDWQWFKPSSHAEDDMPACTLFYDECFTDGGAPFERASELFKHIAFRNTQCGDCAIQALMKASGRLGMEAFLPPPLRVVPRAEDASTAPDAQIPHLPLAPRWEDAQFSLQAVLGPSPRDINVREWTLRLLERYRFVIGYTPYAFVMLENYENARGALGWIDSYGDAALLCINDDVQDGEDRVSGLFRDWQERRWHRPAAWERAA</sequence>
<dbReference type="GO" id="GO:0046835">
    <property type="term" value="P:carbohydrate phosphorylation"/>
    <property type="evidence" value="ECO:0007669"/>
    <property type="project" value="TreeGrafter"/>
</dbReference>
<dbReference type="Proteomes" id="UP000703269">
    <property type="component" value="Unassembled WGS sequence"/>
</dbReference>
<feature type="compositionally biased region" description="Basic and acidic residues" evidence="3">
    <location>
        <begin position="142"/>
        <end position="155"/>
    </location>
</feature>
<dbReference type="GO" id="GO:0005794">
    <property type="term" value="C:Golgi apparatus"/>
    <property type="evidence" value="ECO:0007669"/>
    <property type="project" value="TreeGrafter"/>
</dbReference>
<keyword evidence="4" id="KW-1133">Transmembrane helix</keyword>
<dbReference type="GO" id="GO:0003976">
    <property type="term" value="F:UDP-N-acetylglucosamine-lysosomal-enzyme N-acetylglucosaminephosphotransferase activity"/>
    <property type="evidence" value="ECO:0007669"/>
    <property type="project" value="TreeGrafter"/>
</dbReference>
<feature type="domain" description="Stealth protein CR1 conserved region 1" evidence="6">
    <location>
        <begin position="123"/>
        <end position="148"/>
    </location>
</feature>
<dbReference type="InterPro" id="IPR031358">
    <property type="entry name" value="Stealth_CR1"/>
</dbReference>
<keyword evidence="4" id="KW-0472">Membrane</keyword>
<name>A0A9P3GME6_9APHY</name>
<dbReference type="Pfam" id="PF17102">
    <property type="entry name" value="Stealth_CR3"/>
    <property type="match status" value="1"/>
</dbReference>
<reference evidence="8 9" key="1">
    <citation type="submission" date="2021-08" db="EMBL/GenBank/DDBJ databases">
        <title>Draft Genome Sequence of Phanerochaete sordida strain YK-624.</title>
        <authorList>
            <person name="Mori T."/>
            <person name="Dohra H."/>
            <person name="Suzuki T."/>
            <person name="Kawagishi H."/>
            <person name="Hirai H."/>
        </authorList>
    </citation>
    <scope>NUCLEOTIDE SEQUENCE [LARGE SCALE GENOMIC DNA]</scope>
    <source>
        <strain evidence="8 9">YK-624</strain>
    </source>
</reference>
<keyword evidence="2" id="KW-0808">Transferase</keyword>
<evidence type="ECO:0008006" key="10">
    <source>
        <dbReference type="Google" id="ProtNLM"/>
    </source>
</evidence>
<comment type="similarity">
    <text evidence="1">Belongs to the stealth family.</text>
</comment>
<evidence type="ECO:0000256" key="1">
    <source>
        <dbReference type="ARBA" id="ARBA00007583"/>
    </source>
</evidence>
<accession>A0A9P3GME6</accession>
<dbReference type="InterPro" id="IPR021520">
    <property type="entry name" value="Stealth_CR2"/>
</dbReference>
<protein>
    <recommendedName>
        <fullName evidence="10">Stealth protein CR3 conserved region 3 domain-containing protein</fullName>
    </recommendedName>
</protein>
<evidence type="ECO:0000256" key="3">
    <source>
        <dbReference type="SAM" id="MobiDB-lite"/>
    </source>
</evidence>
<evidence type="ECO:0000259" key="6">
    <source>
        <dbReference type="Pfam" id="PF17101"/>
    </source>
</evidence>
<evidence type="ECO:0000256" key="2">
    <source>
        <dbReference type="ARBA" id="ARBA00022679"/>
    </source>
</evidence>
<dbReference type="PANTHER" id="PTHR24045:SF0">
    <property type="entry name" value="N-ACETYLGLUCOSAMINE-1-PHOSPHOTRANSFERASE SUBUNITS ALPHA_BETA"/>
    <property type="match status" value="1"/>
</dbReference>
<keyword evidence="9" id="KW-1185">Reference proteome</keyword>
<feature type="domain" description="Stealth protein CR3 conserved region 3" evidence="7">
    <location>
        <begin position="344"/>
        <end position="395"/>
    </location>
</feature>
<organism evidence="8 9">
    <name type="scientific">Phanerochaete sordida</name>
    <dbReference type="NCBI Taxonomy" id="48140"/>
    <lineage>
        <taxon>Eukaryota</taxon>
        <taxon>Fungi</taxon>
        <taxon>Dikarya</taxon>
        <taxon>Basidiomycota</taxon>
        <taxon>Agaricomycotina</taxon>
        <taxon>Agaricomycetes</taxon>
        <taxon>Polyporales</taxon>
        <taxon>Phanerochaetaceae</taxon>
        <taxon>Phanerochaete</taxon>
    </lineage>
</organism>
<gene>
    <name evidence="8" type="ORF">PsYK624_139070</name>
</gene>
<dbReference type="InterPro" id="IPR047141">
    <property type="entry name" value="Stealth"/>
</dbReference>
<dbReference type="Pfam" id="PF11380">
    <property type="entry name" value="Stealth_CR2"/>
    <property type="match status" value="1"/>
</dbReference>
<dbReference type="EMBL" id="BPQB01000075">
    <property type="protein sequence ID" value="GJE97686.1"/>
    <property type="molecule type" value="Genomic_DNA"/>
</dbReference>
<dbReference type="OrthoDB" id="263283at2759"/>
<evidence type="ECO:0000313" key="8">
    <source>
        <dbReference type="EMBL" id="GJE97686.1"/>
    </source>
</evidence>
<keyword evidence="4" id="KW-0812">Transmembrane</keyword>